<evidence type="ECO:0000256" key="1">
    <source>
        <dbReference type="SAM" id="MobiDB-lite"/>
    </source>
</evidence>
<evidence type="ECO:0000313" key="2">
    <source>
        <dbReference type="EMBL" id="QRC93516.1"/>
    </source>
</evidence>
<protein>
    <submittedName>
        <fullName evidence="2">Uncharacterized protein</fullName>
    </submittedName>
</protein>
<name>A0A7U2EVD6_PHANO</name>
<keyword evidence="3" id="KW-1185">Reference proteome</keyword>
<evidence type="ECO:0000313" key="3">
    <source>
        <dbReference type="Proteomes" id="UP000663193"/>
    </source>
</evidence>
<proteinExistence type="predicted"/>
<dbReference type="VEuPathDB" id="FungiDB:JI435_404000"/>
<feature type="region of interest" description="Disordered" evidence="1">
    <location>
        <begin position="1"/>
        <end position="23"/>
    </location>
</feature>
<gene>
    <name evidence="2" type="ORF">JI435_404000</name>
</gene>
<organism evidence="2 3">
    <name type="scientific">Phaeosphaeria nodorum (strain SN15 / ATCC MYA-4574 / FGSC 10173)</name>
    <name type="common">Glume blotch fungus</name>
    <name type="synonym">Parastagonospora nodorum</name>
    <dbReference type="NCBI Taxonomy" id="321614"/>
    <lineage>
        <taxon>Eukaryota</taxon>
        <taxon>Fungi</taxon>
        <taxon>Dikarya</taxon>
        <taxon>Ascomycota</taxon>
        <taxon>Pezizomycotina</taxon>
        <taxon>Dothideomycetes</taxon>
        <taxon>Pleosporomycetidae</taxon>
        <taxon>Pleosporales</taxon>
        <taxon>Pleosporineae</taxon>
        <taxon>Phaeosphaeriaceae</taxon>
        <taxon>Parastagonospora</taxon>
    </lineage>
</organism>
<accession>A0A7U2EVD6</accession>
<dbReference type="Proteomes" id="UP000663193">
    <property type="component" value="Chromosome 3"/>
</dbReference>
<dbReference type="EMBL" id="CP069025">
    <property type="protein sequence ID" value="QRC93516.1"/>
    <property type="molecule type" value="Genomic_DNA"/>
</dbReference>
<sequence length="52" mass="6088">MHPVQPYNENTHVGHDGQLAPQQRSNEAVYWSIAMDLYREECRISVISGRRF</sequence>
<dbReference type="AlphaFoldDB" id="A0A7U2EVD6"/>
<reference evidence="3" key="1">
    <citation type="journal article" date="2021" name="BMC Genomics">
        <title>Chromosome-level genome assembly and manually-curated proteome of model necrotroph Parastagonospora nodorum Sn15 reveals a genome-wide trove of candidate effector homologs, and redundancy of virulence-related functions within an accessory chromosome.</title>
        <authorList>
            <person name="Bertazzoni S."/>
            <person name="Jones D.A.B."/>
            <person name="Phan H.T."/>
            <person name="Tan K.-C."/>
            <person name="Hane J.K."/>
        </authorList>
    </citation>
    <scope>NUCLEOTIDE SEQUENCE [LARGE SCALE GENOMIC DNA]</scope>
    <source>
        <strain evidence="3">SN15 / ATCC MYA-4574 / FGSC 10173)</strain>
    </source>
</reference>